<sequence length="61" mass="6416">MELVVWMIPVVALVLGLGGVLTVRWHRSTRWVQPVHGPVSALLAGSLIYSEYGGALGTGGS</sequence>
<name>A0ABS0H8L5_9ACTN</name>
<evidence type="ECO:0000256" key="1">
    <source>
        <dbReference type="SAM" id="Phobius"/>
    </source>
</evidence>
<keyword evidence="1" id="KW-0472">Membrane</keyword>
<keyword evidence="1" id="KW-0812">Transmembrane</keyword>
<dbReference type="RefSeq" id="WP_196206281.1">
    <property type="nucleotide sequence ID" value="NZ_JADPUN010000386.1"/>
</dbReference>
<protein>
    <submittedName>
        <fullName evidence="2">Uncharacterized protein</fullName>
    </submittedName>
</protein>
<dbReference type="Proteomes" id="UP000638560">
    <property type="component" value="Unassembled WGS sequence"/>
</dbReference>
<keyword evidence="3" id="KW-1185">Reference proteome</keyword>
<keyword evidence="1" id="KW-1133">Transmembrane helix</keyword>
<comment type="caution">
    <text evidence="2">The sequence shown here is derived from an EMBL/GenBank/DDBJ whole genome shotgun (WGS) entry which is preliminary data.</text>
</comment>
<dbReference type="EMBL" id="JADPUN010000386">
    <property type="protein sequence ID" value="MBF9134810.1"/>
    <property type="molecule type" value="Genomic_DNA"/>
</dbReference>
<evidence type="ECO:0000313" key="3">
    <source>
        <dbReference type="Proteomes" id="UP000638560"/>
    </source>
</evidence>
<feature type="transmembrane region" description="Helical" evidence="1">
    <location>
        <begin position="6"/>
        <end position="23"/>
    </location>
</feature>
<reference evidence="2 3" key="1">
    <citation type="submission" date="2020-11" db="EMBL/GenBank/DDBJ databases">
        <title>A novel isolate from a Black sea contaminated sediment with potential to produce alkanes: Plantactinospora alkalitolerans sp. nov.</title>
        <authorList>
            <person name="Carro L."/>
            <person name="Veyisoglu A."/>
            <person name="Guven K."/>
            <person name="Schumann P."/>
            <person name="Klenk H.-P."/>
            <person name="Sahin N."/>
        </authorList>
    </citation>
    <scope>NUCLEOTIDE SEQUENCE [LARGE SCALE GENOMIC DNA]</scope>
    <source>
        <strain evidence="2 3">S1510</strain>
    </source>
</reference>
<evidence type="ECO:0000313" key="2">
    <source>
        <dbReference type="EMBL" id="MBF9134810.1"/>
    </source>
</evidence>
<feature type="non-terminal residue" evidence="2">
    <location>
        <position position="61"/>
    </location>
</feature>
<gene>
    <name evidence="2" type="ORF">I0C86_38695</name>
</gene>
<organism evidence="2 3">
    <name type="scientific">Plantactinospora alkalitolerans</name>
    <dbReference type="NCBI Taxonomy" id="2789879"/>
    <lineage>
        <taxon>Bacteria</taxon>
        <taxon>Bacillati</taxon>
        <taxon>Actinomycetota</taxon>
        <taxon>Actinomycetes</taxon>
        <taxon>Micromonosporales</taxon>
        <taxon>Micromonosporaceae</taxon>
        <taxon>Plantactinospora</taxon>
    </lineage>
</organism>
<proteinExistence type="predicted"/>
<accession>A0ABS0H8L5</accession>